<feature type="domain" description="Essential protein Yae1 N-terminal" evidence="3">
    <location>
        <begin position="19"/>
        <end position="56"/>
    </location>
</feature>
<keyword evidence="5" id="KW-1185">Reference proteome</keyword>
<evidence type="ECO:0000256" key="2">
    <source>
        <dbReference type="SAM" id="MobiDB-lite"/>
    </source>
</evidence>
<feature type="compositionally biased region" description="Polar residues" evidence="2">
    <location>
        <begin position="162"/>
        <end position="172"/>
    </location>
</feature>
<evidence type="ECO:0000313" key="5">
    <source>
        <dbReference type="Proteomes" id="UP000076871"/>
    </source>
</evidence>
<accession>A0A165C0X1</accession>
<name>A0A165C0X1_9APHY</name>
<dbReference type="RefSeq" id="XP_040759741.1">
    <property type="nucleotide sequence ID" value="XM_040905913.1"/>
</dbReference>
<dbReference type="Proteomes" id="UP000076871">
    <property type="component" value="Unassembled WGS sequence"/>
</dbReference>
<gene>
    <name evidence="4" type="ORF">LAESUDRAFT_686048</name>
</gene>
<dbReference type="PANTHER" id="PTHR28532:SF1">
    <property type="entry name" value="ORAL CANCER OVEREXPRESSED 1"/>
    <property type="match status" value="1"/>
</dbReference>
<sequence>MDFDLESLVNVEQTFYEDGFKDGYEHGSIHGSIEGRALGREKGFEMWEELGFYEGFTMMWQAIHTKEGGTEDRVAHHMRHLLELIAQFPRVNPSASEPSELDIPRLFRQIRSRYKALCASLGVRSTLRAGGTSDARGDGDPIDNAENPRVEGSRRSVWPLQSAATSGEQLSF</sequence>
<dbReference type="GeneID" id="63822942"/>
<comment type="similarity">
    <text evidence="1">Belongs to the LTO1 family.</text>
</comment>
<feature type="region of interest" description="Disordered" evidence="2">
    <location>
        <begin position="128"/>
        <end position="172"/>
    </location>
</feature>
<dbReference type="InterPro" id="IPR052436">
    <property type="entry name" value="LTO1_adapter"/>
</dbReference>
<reference evidence="4 5" key="1">
    <citation type="journal article" date="2016" name="Mol. Biol. Evol.">
        <title>Comparative Genomics of Early-Diverging Mushroom-Forming Fungi Provides Insights into the Origins of Lignocellulose Decay Capabilities.</title>
        <authorList>
            <person name="Nagy L.G."/>
            <person name="Riley R."/>
            <person name="Tritt A."/>
            <person name="Adam C."/>
            <person name="Daum C."/>
            <person name="Floudas D."/>
            <person name="Sun H."/>
            <person name="Yadav J.S."/>
            <person name="Pangilinan J."/>
            <person name="Larsson K.H."/>
            <person name="Matsuura K."/>
            <person name="Barry K."/>
            <person name="Labutti K."/>
            <person name="Kuo R."/>
            <person name="Ohm R.A."/>
            <person name="Bhattacharya S.S."/>
            <person name="Shirouzu T."/>
            <person name="Yoshinaga Y."/>
            <person name="Martin F.M."/>
            <person name="Grigoriev I.V."/>
            <person name="Hibbett D.S."/>
        </authorList>
    </citation>
    <scope>NUCLEOTIDE SEQUENCE [LARGE SCALE GENOMIC DNA]</scope>
    <source>
        <strain evidence="4 5">93-53</strain>
    </source>
</reference>
<evidence type="ECO:0000259" key="3">
    <source>
        <dbReference type="Pfam" id="PF09811"/>
    </source>
</evidence>
<dbReference type="AlphaFoldDB" id="A0A165C0X1"/>
<dbReference type="EMBL" id="KV427657">
    <property type="protein sequence ID" value="KZT02001.1"/>
    <property type="molecule type" value="Genomic_DNA"/>
</dbReference>
<dbReference type="Pfam" id="PF09811">
    <property type="entry name" value="Yae1_N"/>
    <property type="match status" value="1"/>
</dbReference>
<evidence type="ECO:0000313" key="4">
    <source>
        <dbReference type="EMBL" id="KZT02001.1"/>
    </source>
</evidence>
<dbReference type="InterPro" id="IPR019191">
    <property type="entry name" value="Essential_protein_Yae1_N"/>
</dbReference>
<organism evidence="4 5">
    <name type="scientific">Laetiporus sulphureus 93-53</name>
    <dbReference type="NCBI Taxonomy" id="1314785"/>
    <lineage>
        <taxon>Eukaryota</taxon>
        <taxon>Fungi</taxon>
        <taxon>Dikarya</taxon>
        <taxon>Basidiomycota</taxon>
        <taxon>Agaricomycotina</taxon>
        <taxon>Agaricomycetes</taxon>
        <taxon>Polyporales</taxon>
        <taxon>Laetiporus</taxon>
    </lineage>
</organism>
<dbReference type="STRING" id="1314785.A0A165C0X1"/>
<dbReference type="PANTHER" id="PTHR28532">
    <property type="entry name" value="GEO13458P1"/>
    <property type="match status" value="1"/>
</dbReference>
<evidence type="ECO:0000256" key="1">
    <source>
        <dbReference type="ARBA" id="ARBA00038090"/>
    </source>
</evidence>
<protein>
    <submittedName>
        <fullName evidence="4">DUF1715-domain-containing protein</fullName>
    </submittedName>
</protein>
<proteinExistence type="inferred from homology"/>
<dbReference type="InParanoid" id="A0A165C0X1"/>
<dbReference type="OrthoDB" id="48036at2759"/>